<evidence type="ECO:0000313" key="3">
    <source>
        <dbReference type="EMBL" id="CAK9318373.1"/>
    </source>
</evidence>
<evidence type="ECO:0000256" key="1">
    <source>
        <dbReference type="SAM" id="Phobius"/>
    </source>
</evidence>
<keyword evidence="4" id="KW-1185">Reference proteome</keyword>
<evidence type="ECO:0000313" key="4">
    <source>
        <dbReference type="Proteomes" id="UP001642487"/>
    </source>
</evidence>
<sequence length="156" mass="17454">MAYSTTAFIAKVVFFALLLLTFDVSARDLVDKTNTVTWIPRKTGMEAKGVNGRSRRLIARKLDGAWRGNYASIGLRSLQTQMASTKAFFASCKIVFIALLLLAFKVSARELNVMAGIARETAVEMNDVKEMRLFDQVLDSGWNGNYHPPNKFKDEP</sequence>
<feature type="chain" id="PRO_5047082550" evidence="2">
    <location>
        <begin position="27"/>
        <end position="156"/>
    </location>
</feature>
<gene>
    <name evidence="3" type="ORF">CITCOLO1_LOCUS10337</name>
</gene>
<keyword evidence="2" id="KW-0732">Signal</keyword>
<feature type="signal peptide" evidence="2">
    <location>
        <begin position="1"/>
        <end position="26"/>
    </location>
</feature>
<feature type="transmembrane region" description="Helical" evidence="1">
    <location>
        <begin position="87"/>
        <end position="104"/>
    </location>
</feature>
<keyword evidence="1" id="KW-0472">Membrane</keyword>
<keyword evidence="1" id="KW-0812">Transmembrane</keyword>
<accession>A0ABP0YD12</accession>
<proteinExistence type="predicted"/>
<keyword evidence="1" id="KW-1133">Transmembrane helix</keyword>
<protein>
    <submittedName>
        <fullName evidence="3">Uncharacterized protein</fullName>
    </submittedName>
</protein>
<name>A0ABP0YD12_9ROSI</name>
<evidence type="ECO:0000256" key="2">
    <source>
        <dbReference type="SAM" id="SignalP"/>
    </source>
</evidence>
<dbReference type="EMBL" id="OZ021737">
    <property type="protein sequence ID" value="CAK9318373.1"/>
    <property type="molecule type" value="Genomic_DNA"/>
</dbReference>
<reference evidence="3 4" key="1">
    <citation type="submission" date="2024-03" db="EMBL/GenBank/DDBJ databases">
        <authorList>
            <person name="Gkanogiannis A."/>
            <person name="Becerra Lopez-Lavalle L."/>
        </authorList>
    </citation>
    <scope>NUCLEOTIDE SEQUENCE [LARGE SCALE GENOMIC DNA]</scope>
</reference>
<organism evidence="3 4">
    <name type="scientific">Citrullus colocynthis</name>
    <name type="common">colocynth</name>
    <dbReference type="NCBI Taxonomy" id="252529"/>
    <lineage>
        <taxon>Eukaryota</taxon>
        <taxon>Viridiplantae</taxon>
        <taxon>Streptophyta</taxon>
        <taxon>Embryophyta</taxon>
        <taxon>Tracheophyta</taxon>
        <taxon>Spermatophyta</taxon>
        <taxon>Magnoliopsida</taxon>
        <taxon>eudicotyledons</taxon>
        <taxon>Gunneridae</taxon>
        <taxon>Pentapetalae</taxon>
        <taxon>rosids</taxon>
        <taxon>fabids</taxon>
        <taxon>Cucurbitales</taxon>
        <taxon>Cucurbitaceae</taxon>
        <taxon>Benincaseae</taxon>
        <taxon>Citrullus</taxon>
    </lineage>
</organism>
<dbReference type="Proteomes" id="UP001642487">
    <property type="component" value="Chromosome 3"/>
</dbReference>